<keyword evidence="4 11" id="KW-0808">Transferase</keyword>
<keyword evidence="5 11" id="KW-0479">Metal-binding</keyword>
<dbReference type="AlphaFoldDB" id="N4WJX5"/>
<dbReference type="RefSeq" id="WP_003470125.1">
    <property type="nucleotide sequence ID" value="NZ_APML01000042.1"/>
</dbReference>
<evidence type="ECO:0000256" key="3">
    <source>
        <dbReference type="ARBA" id="ARBA00004868"/>
    </source>
</evidence>
<keyword evidence="9 11" id="KW-0460">Magnesium</keyword>
<protein>
    <recommendedName>
        <fullName evidence="11">Hydroxyethylthiazole kinase</fullName>
        <ecNumber evidence="11">2.7.1.50</ecNumber>
    </recommendedName>
    <alternativeName>
        <fullName evidence="11">4-methyl-5-beta-hydroxyethylthiazole kinase</fullName>
        <shortName evidence="11">TH kinase</shortName>
        <shortName evidence="11">Thz kinase</shortName>
    </alternativeName>
</protein>
<evidence type="ECO:0000256" key="7">
    <source>
        <dbReference type="ARBA" id="ARBA00022777"/>
    </source>
</evidence>
<dbReference type="GO" id="GO:0000287">
    <property type="term" value="F:magnesium ion binding"/>
    <property type="evidence" value="ECO:0007669"/>
    <property type="project" value="UniProtKB-UniRule"/>
</dbReference>
<comment type="cofactor">
    <cofactor evidence="2 11">
        <name>Mg(2+)</name>
        <dbReference type="ChEBI" id="CHEBI:18420"/>
    </cofactor>
</comment>
<organism evidence="12 13">
    <name type="scientific">Gracilibacillus halophilus YIM-C55.5</name>
    <dbReference type="NCBI Taxonomy" id="1308866"/>
    <lineage>
        <taxon>Bacteria</taxon>
        <taxon>Bacillati</taxon>
        <taxon>Bacillota</taxon>
        <taxon>Bacilli</taxon>
        <taxon>Bacillales</taxon>
        <taxon>Bacillaceae</taxon>
        <taxon>Gracilibacillus</taxon>
    </lineage>
</organism>
<comment type="caution">
    <text evidence="12">The sequence shown here is derived from an EMBL/GenBank/DDBJ whole genome shotgun (WGS) entry which is preliminary data.</text>
</comment>
<dbReference type="Gene3D" id="3.40.1190.20">
    <property type="match status" value="1"/>
</dbReference>
<dbReference type="Pfam" id="PF02110">
    <property type="entry name" value="HK"/>
    <property type="match status" value="1"/>
</dbReference>
<accession>N4WJX5</accession>
<evidence type="ECO:0000256" key="2">
    <source>
        <dbReference type="ARBA" id="ARBA00001946"/>
    </source>
</evidence>
<proteinExistence type="inferred from homology"/>
<dbReference type="GO" id="GO:0009228">
    <property type="term" value="P:thiamine biosynthetic process"/>
    <property type="evidence" value="ECO:0007669"/>
    <property type="project" value="UniProtKB-KW"/>
</dbReference>
<evidence type="ECO:0000256" key="5">
    <source>
        <dbReference type="ARBA" id="ARBA00022723"/>
    </source>
</evidence>
<feature type="binding site" evidence="11">
    <location>
        <position position="158"/>
    </location>
    <ligand>
        <name>ATP</name>
        <dbReference type="ChEBI" id="CHEBI:30616"/>
    </ligand>
</feature>
<evidence type="ECO:0000313" key="13">
    <source>
        <dbReference type="Proteomes" id="UP000012283"/>
    </source>
</evidence>
<comment type="similarity">
    <text evidence="11">Belongs to the Thz kinase family.</text>
</comment>
<dbReference type="InterPro" id="IPR000417">
    <property type="entry name" value="Hyethyz_kinase"/>
</dbReference>
<comment type="pathway">
    <text evidence="3 11">Cofactor biosynthesis; thiamine diphosphate biosynthesis; 4-methyl-5-(2-phosphoethyl)-thiazole from 5-(2-hydroxyethyl)-4-methylthiazole: step 1/1.</text>
</comment>
<feature type="binding site" evidence="11">
    <location>
        <position position="113"/>
    </location>
    <ligand>
        <name>ATP</name>
        <dbReference type="ChEBI" id="CHEBI:30616"/>
    </ligand>
</feature>
<dbReference type="PIRSF" id="PIRSF000513">
    <property type="entry name" value="Thz_kinase"/>
    <property type="match status" value="1"/>
</dbReference>
<dbReference type="InterPro" id="IPR029056">
    <property type="entry name" value="Ribokinase-like"/>
</dbReference>
<evidence type="ECO:0000313" key="12">
    <source>
        <dbReference type="EMBL" id="ENH96472.1"/>
    </source>
</evidence>
<dbReference type="CDD" id="cd01170">
    <property type="entry name" value="THZ_kinase"/>
    <property type="match status" value="1"/>
</dbReference>
<dbReference type="EMBL" id="APML01000042">
    <property type="protein sequence ID" value="ENH96472.1"/>
    <property type="molecule type" value="Genomic_DNA"/>
</dbReference>
<dbReference type="UniPathway" id="UPA00060">
    <property type="reaction ID" value="UER00139"/>
</dbReference>
<dbReference type="NCBIfam" id="TIGR00694">
    <property type="entry name" value="thiM"/>
    <property type="match status" value="1"/>
</dbReference>
<dbReference type="PRINTS" id="PR01099">
    <property type="entry name" value="HYETHTZKNASE"/>
</dbReference>
<name>N4WJX5_9BACI</name>
<evidence type="ECO:0000256" key="10">
    <source>
        <dbReference type="ARBA" id="ARBA00022977"/>
    </source>
</evidence>
<evidence type="ECO:0000256" key="9">
    <source>
        <dbReference type="ARBA" id="ARBA00022842"/>
    </source>
</evidence>
<gene>
    <name evidence="11" type="primary">thiM</name>
    <name evidence="12" type="ORF">J416_10681</name>
</gene>
<dbReference type="eggNOG" id="COG2145">
    <property type="taxonomic scope" value="Bacteria"/>
</dbReference>
<keyword evidence="13" id="KW-1185">Reference proteome</keyword>
<comment type="function">
    <text evidence="11">Catalyzes the phosphorylation of the hydroxyl group of 4-methyl-5-beta-hydroxyethylthiazole (THZ).</text>
</comment>
<dbReference type="NCBIfam" id="NF006830">
    <property type="entry name" value="PRK09355.1"/>
    <property type="match status" value="1"/>
</dbReference>
<dbReference type="GO" id="GO:0009229">
    <property type="term" value="P:thiamine diphosphate biosynthetic process"/>
    <property type="evidence" value="ECO:0007669"/>
    <property type="project" value="UniProtKB-UniRule"/>
</dbReference>
<dbReference type="Proteomes" id="UP000012283">
    <property type="component" value="Unassembled WGS sequence"/>
</dbReference>
<evidence type="ECO:0000256" key="8">
    <source>
        <dbReference type="ARBA" id="ARBA00022840"/>
    </source>
</evidence>
<keyword evidence="7 11" id="KW-0418">Kinase</keyword>
<dbReference type="SUPFAM" id="SSF53613">
    <property type="entry name" value="Ribokinase-like"/>
    <property type="match status" value="1"/>
</dbReference>
<keyword evidence="10 11" id="KW-0784">Thiamine biosynthesis</keyword>
<evidence type="ECO:0000256" key="6">
    <source>
        <dbReference type="ARBA" id="ARBA00022741"/>
    </source>
</evidence>
<dbReference type="GO" id="GO:0005524">
    <property type="term" value="F:ATP binding"/>
    <property type="evidence" value="ECO:0007669"/>
    <property type="project" value="UniProtKB-UniRule"/>
</dbReference>
<dbReference type="STRING" id="1308866.J416_10681"/>
<feature type="binding site" evidence="11">
    <location>
        <position position="185"/>
    </location>
    <ligand>
        <name>substrate</name>
    </ligand>
</feature>
<evidence type="ECO:0000256" key="1">
    <source>
        <dbReference type="ARBA" id="ARBA00001771"/>
    </source>
</evidence>
<dbReference type="PATRIC" id="fig|1308866.3.peg.2166"/>
<sequence length="264" mass="27824">MIESVRKKQPLVHHITNQVVMNFTANGLYALGAAPVMAHAKEEVEEMATVANALVLNIGTLTAEQIEAMIIAGKAANRAGTPIVLDPVGVGATSFRTESARRILDEVDIQMIRGNAGEVASLAGITMDVKGVDGAEGVDGVALASKAYEILNVPLAITGETDVLIDDHEKMTISNGDAMLTKVTGSGCLLSSVIASFLAVEQTLFSAANAVGFYGIAAERATEQARHPGQFQIALLDQLHQVSGQDVEKHIRLSKQFIGQGDHV</sequence>
<feature type="binding site" evidence="11">
    <location>
        <position position="37"/>
    </location>
    <ligand>
        <name>substrate</name>
    </ligand>
</feature>
<keyword evidence="6 11" id="KW-0547">Nucleotide-binding</keyword>
<evidence type="ECO:0000256" key="11">
    <source>
        <dbReference type="HAMAP-Rule" id="MF_00228"/>
    </source>
</evidence>
<reference evidence="12 13" key="1">
    <citation type="submission" date="2013-03" db="EMBL/GenBank/DDBJ databases">
        <title>Draft genome sequence of Gracibacillus halophilus YIM-C55.5, a moderately halophilic and thermophilic organism from the Xiaochaidamu salt lake.</title>
        <authorList>
            <person name="Sugumar T."/>
            <person name="Polireddy D.R."/>
            <person name="Antony A."/>
            <person name="Madhava Y.R."/>
            <person name="Sivakumar N."/>
        </authorList>
    </citation>
    <scope>NUCLEOTIDE SEQUENCE [LARGE SCALE GENOMIC DNA]</scope>
    <source>
        <strain evidence="12 13">YIM-C55.5</strain>
    </source>
</reference>
<dbReference type="HAMAP" id="MF_00228">
    <property type="entry name" value="Thz_kinase"/>
    <property type="match status" value="1"/>
</dbReference>
<comment type="catalytic activity">
    <reaction evidence="1 11">
        <text>5-(2-hydroxyethyl)-4-methylthiazole + ATP = 4-methyl-5-(2-phosphooxyethyl)-thiazole + ADP + H(+)</text>
        <dbReference type="Rhea" id="RHEA:24212"/>
        <dbReference type="ChEBI" id="CHEBI:15378"/>
        <dbReference type="ChEBI" id="CHEBI:17957"/>
        <dbReference type="ChEBI" id="CHEBI:30616"/>
        <dbReference type="ChEBI" id="CHEBI:58296"/>
        <dbReference type="ChEBI" id="CHEBI:456216"/>
        <dbReference type="EC" id="2.7.1.50"/>
    </reaction>
</comment>
<evidence type="ECO:0000256" key="4">
    <source>
        <dbReference type="ARBA" id="ARBA00022679"/>
    </source>
</evidence>
<dbReference type="EC" id="2.7.1.50" evidence="11"/>
<dbReference type="GO" id="GO:0004417">
    <property type="term" value="F:hydroxyethylthiazole kinase activity"/>
    <property type="evidence" value="ECO:0007669"/>
    <property type="project" value="UniProtKB-UniRule"/>
</dbReference>
<keyword evidence="8 11" id="KW-0067">ATP-binding</keyword>